<feature type="compositionally biased region" description="Acidic residues" evidence="1">
    <location>
        <begin position="199"/>
        <end position="208"/>
    </location>
</feature>
<evidence type="ECO:0000256" key="1">
    <source>
        <dbReference type="SAM" id="MobiDB-lite"/>
    </source>
</evidence>
<dbReference type="OrthoDB" id="5385150at2759"/>
<organism evidence="2 3">
    <name type="scientific">Choiromyces venosus 120613-1</name>
    <dbReference type="NCBI Taxonomy" id="1336337"/>
    <lineage>
        <taxon>Eukaryota</taxon>
        <taxon>Fungi</taxon>
        <taxon>Dikarya</taxon>
        <taxon>Ascomycota</taxon>
        <taxon>Pezizomycotina</taxon>
        <taxon>Pezizomycetes</taxon>
        <taxon>Pezizales</taxon>
        <taxon>Tuberaceae</taxon>
        <taxon>Choiromyces</taxon>
    </lineage>
</organism>
<evidence type="ECO:0000313" key="3">
    <source>
        <dbReference type="Proteomes" id="UP000276215"/>
    </source>
</evidence>
<protein>
    <submittedName>
        <fullName evidence="2">Uncharacterized protein</fullName>
    </submittedName>
</protein>
<sequence length="221" mass="25414">MALQGHIEYLRGVLKRTEDERDNLYRERDNAYRERGDAYKARDHAQKERDNATAERDQLREQSKTVNGEFLKISAERAQLQEQLNALLGHGGGDGGGGGDGRGGQAMMVQQLYQRQRNERLVDAVQKDEIREHRVGRYVQYAGLAKADMLFWETMIETESRLEGLITARDRELVLRISTDMECLVERERITSSQHRADGEEEYPESIDEGLWTPTSRSTLE</sequence>
<gene>
    <name evidence="2" type="ORF">L873DRAFT_1849168</name>
</gene>
<dbReference type="Proteomes" id="UP000276215">
    <property type="component" value="Unassembled WGS sequence"/>
</dbReference>
<reference evidence="2 3" key="1">
    <citation type="journal article" date="2018" name="Nat. Ecol. Evol.">
        <title>Pezizomycetes genomes reveal the molecular basis of ectomycorrhizal truffle lifestyle.</title>
        <authorList>
            <person name="Murat C."/>
            <person name="Payen T."/>
            <person name="Noel B."/>
            <person name="Kuo A."/>
            <person name="Morin E."/>
            <person name="Chen J."/>
            <person name="Kohler A."/>
            <person name="Krizsan K."/>
            <person name="Balestrini R."/>
            <person name="Da Silva C."/>
            <person name="Montanini B."/>
            <person name="Hainaut M."/>
            <person name="Levati E."/>
            <person name="Barry K.W."/>
            <person name="Belfiori B."/>
            <person name="Cichocki N."/>
            <person name="Clum A."/>
            <person name="Dockter R.B."/>
            <person name="Fauchery L."/>
            <person name="Guy J."/>
            <person name="Iotti M."/>
            <person name="Le Tacon F."/>
            <person name="Lindquist E.A."/>
            <person name="Lipzen A."/>
            <person name="Malagnac F."/>
            <person name="Mello A."/>
            <person name="Molinier V."/>
            <person name="Miyauchi S."/>
            <person name="Poulain J."/>
            <person name="Riccioni C."/>
            <person name="Rubini A."/>
            <person name="Sitrit Y."/>
            <person name="Splivallo R."/>
            <person name="Traeger S."/>
            <person name="Wang M."/>
            <person name="Zifcakova L."/>
            <person name="Wipf D."/>
            <person name="Zambonelli A."/>
            <person name="Paolocci F."/>
            <person name="Nowrousian M."/>
            <person name="Ottonello S."/>
            <person name="Baldrian P."/>
            <person name="Spatafora J.W."/>
            <person name="Henrissat B."/>
            <person name="Nagy L.G."/>
            <person name="Aury J.M."/>
            <person name="Wincker P."/>
            <person name="Grigoriev I.V."/>
            <person name="Bonfante P."/>
            <person name="Martin F.M."/>
        </authorList>
    </citation>
    <scope>NUCLEOTIDE SEQUENCE [LARGE SCALE GENOMIC DNA]</scope>
    <source>
        <strain evidence="2 3">120613-1</strain>
    </source>
</reference>
<name>A0A3N4IXP1_9PEZI</name>
<proteinExistence type="predicted"/>
<feature type="region of interest" description="Disordered" evidence="1">
    <location>
        <begin position="37"/>
        <end position="63"/>
    </location>
</feature>
<evidence type="ECO:0000313" key="2">
    <source>
        <dbReference type="EMBL" id="RPA89737.1"/>
    </source>
</evidence>
<keyword evidence="3" id="KW-1185">Reference proteome</keyword>
<accession>A0A3N4IXP1</accession>
<dbReference type="EMBL" id="ML120558">
    <property type="protein sequence ID" value="RPA89737.1"/>
    <property type="molecule type" value="Genomic_DNA"/>
</dbReference>
<feature type="region of interest" description="Disordered" evidence="1">
    <location>
        <begin position="190"/>
        <end position="221"/>
    </location>
</feature>
<dbReference type="AlphaFoldDB" id="A0A3N4IXP1"/>